<evidence type="ECO:0000313" key="2">
    <source>
        <dbReference type="WBParaSite" id="ES5_v2.g11128.t1"/>
    </source>
</evidence>
<dbReference type="WBParaSite" id="ES5_v2.g11128.t1">
    <property type="protein sequence ID" value="ES5_v2.g11128.t1"/>
    <property type="gene ID" value="ES5_v2.g11128"/>
</dbReference>
<reference evidence="2" key="1">
    <citation type="submission" date="2022-11" db="UniProtKB">
        <authorList>
            <consortium name="WormBaseParasite"/>
        </authorList>
    </citation>
    <scope>IDENTIFICATION</scope>
</reference>
<sequence>MYFQGHRQLRDSGATFNNEKFSIFDNLYKKLASNNILIGSTDLLKAVDNDLFLYLWTELWKGNAEIERQGNYLELIFAAISDRHPQIYYSTQDFISKVLKSGLMERIVVAMPQDPHKQVSEAYMKVLNNFIKILIAAFELIPAQIGDNFMIWVRNIFYVFTNVIPVSDETTVLLQKLEENVLEFQKIEAEEEPSQQNEQPKRQKIFTFKPSHGKPSDDFRSLSIIPDAAELALGYQPFIRKAIINGPYKSDNDYLDTQFRLMREDLVQKFREGISTHETNDQDIYIHRDVTFDPSTLHYPTGDFIHYANIRVSKQVINNKIMKYKSLVCISSDNFKKDCLFAIVMDRDEKYVKEGKVGLKFEGNKFEIDINQEYSMVESSAFFEAYRHVLTTLQGFNPEKPIPFSKYFVQLNTQTQRPAYLKNENCFDFSPVLTEEAYSELLSTKFHPSDLSKLNCELFGMNESQFEAFKHALTSDLAVIQGPPGTGKSYIGSEIAKVLLNENNWKTINPDKYDQRPLLVVCYTNHALDQFLTQIAGFVDGKDIVRVGSRCKNPLIQEIMLHNRRHELNEARTSYNNLKKQIDPLLHTLSKNLEYLIQLESRLASKEAICVSENYTQIANNVLFSKLLNDEDIVKWLTTYKSTTENEYHFDIDLIRTLVEWEIPQINAKNIYSHAWNYPDGLRPYYHIVMQAEKMDENRAYDENDIWKLSLPSRWSLYQFWIFQAQKARKREIAEAENKYRHLTKLINEQKTVVDCEIMKNAKVVGMTTTCAAKFQSTLRSIKPRIVIAEEAAEVFEAHIVTSLTEACEHLILIGDHKQLRPNQAVYELAKKFNMNVSLFERLIKNKFPYKMLNFQHRMRPEISMLMKNHFYEDLHDHDTVKGYPHVRGVTKDLFFVTHSYSETTNKQDGSHKNEFEITILCTYSDQCFAMQELEEKVLGAKKGIQIETVDNFQGEESDIIIISLVRSNNNEHKIGFLNISNRKCVALSRAKIGLYVIGNMKFIATAESQNNKNIKEHQSWQDIIKSAKANENISETLVVKCQMHGKIQEIITHKDFEIKCREGGCQLICDKEMECGHKCLRYCHGKDMDHTKTKCHQPCKRHCSSNLKHTCMKECWEECGSCEIEIEKILDCDHKVIEKCHVEIDKIKCTQICDRLLECDHQCPKMCHEKCPIFCEKLIFTKLVCGHWGAKQCSDDPLKVKCTTQTKKEWPICGHAMETFCHINPEFDPCPHPCDTLLEECGHKCQGTCGSCIQGLLHKPCEHECTKQMFCGHKCKAKCFEACPPCEEYCQTACGHTSCSNVKGKKQGKVRFLNSQNDEQDTNVRKCGEACYPCLKTPCQAGCEHAQCTMKCGQDCNIELCTKHCGKPLQCSKRSKNKKIIELHPCIGVCGESKCLKLCPICDIDRVGALMKEFSLINGKPSHAFIKLDNCQHIFEVTALDKYIKTSVNYPSDIAMEIVKLKCPKCDKRIFTSRRYNSFINKQAVEIENIKTILREFNEDKNKQQQFMNEMAGLTALLRNSILTTSATYASKIDVADFSLLTDGCITVLEDCQIMDCREILKQKFNQIFDRCARIHASNQLFEQTLSETKRFGFFVDFSSDFDIEEEIDLDILKSIIKKLTNNEIFTDDHEG</sequence>
<accession>A0AC34F2L1</accession>
<dbReference type="Proteomes" id="UP000887579">
    <property type="component" value="Unplaced"/>
</dbReference>
<organism evidence="1 2">
    <name type="scientific">Panagrolaimus sp. ES5</name>
    <dbReference type="NCBI Taxonomy" id="591445"/>
    <lineage>
        <taxon>Eukaryota</taxon>
        <taxon>Metazoa</taxon>
        <taxon>Ecdysozoa</taxon>
        <taxon>Nematoda</taxon>
        <taxon>Chromadorea</taxon>
        <taxon>Rhabditida</taxon>
        <taxon>Tylenchina</taxon>
        <taxon>Panagrolaimomorpha</taxon>
        <taxon>Panagrolaimoidea</taxon>
        <taxon>Panagrolaimidae</taxon>
        <taxon>Panagrolaimus</taxon>
    </lineage>
</organism>
<evidence type="ECO:0000313" key="1">
    <source>
        <dbReference type="Proteomes" id="UP000887579"/>
    </source>
</evidence>
<proteinExistence type="predicted"/>
<protein>
    <submittedName>
        <fullName evidence="2">NF-X1-type domain-containing protein</fullName>
    </submittedName>
</protein>
<name>A0AC34F2L1_9BILA</name>